<name>A0ABV7JGA2_9SPHI</name>
<evidence type="ECO:0000313" key="2">
    <source>
        <dbReference type="Proteomes" id="UP001595526"/>
    </source>
</evidence>
<accession>A0ABV7JGA2</accession>
<organism evidence="1 2">
    <name type="scientific">Parapedobacter deserti</name>
    <dbReference type="NCBI Taxonomy" id="1912957"/>
    <lineage>
        <taxon>Bacteria</taxon>
        <taxon>Pseudomonadati</taxon>
        <taxon>Bacteroidota</taxon>
        <taxon>Sphingobacteriia</taxon>
        <taxon>Sphingobacteriales</taxon>
        <taxon>Sphingobacteriaceae</taxon>
        <taxon>Parapedobacter</taxon>
    </lineage>
</organism>
<dbReference type="RefSeq" id="WP_379020498.1">
    <property type="nucleotide sequence ID" value="NZ_JBHRTA010000016.1"/>
</dbReference>
<reference evidence="2" key="1">
    <citation type="journal article" date="2019" name="Int. J. Syst. Evol. Microbiol.">
        <title>The Global Catalogue of Microorganisms (GCM) 10K type strain sequencing project: providing services to taxonomists for standard genome sequencing and annotation.</title>
        <authorList>
            <consortium name="The Broad Institute Genomics Platform"/>
            <consortium name="The Broad Institute Genome Sequencing Center for Infectious Disease"/>
            <person name="Wu L."/>
            <person name="Ma J."/>
        </authorList>
    </citation>
    <scope>NUCLEOTIDE SEQUENCE [LARGE SCALE GENOMIC DNA]</scope>
    <source>
        <strain evidence="2">KCTC 52416</strain>
    </source>
</reference>
<evidence type="ECO:0000313" key="1">
    <source>
        <dbReference type="EMBL" id="MFC3197115.1"/>
    </source>
</evidence>
<gene>
    <name evidence="1" type="ORF">ACFOET_05795</name>
</gene>
<evidence type="ECO:0008006" key="3">
    <source>
        <dbReference type="Google" id="ProtNLM"/>
    </source>
</evidence>
<dbReference type="Proteomes" id="UP001595526">
    <property type="component" value="Unassembled WGS sequence"/>
</dbReference>
<sequence>MENKSTEKKKKQENPQHYKLRKAIGNAFQKLRKNAGYTSSEKFANAKKLNRGMYGRYEAGSVGMKITTLLDNAVAHGLTDEDVFNKDFLALGRSDEENALTEKSINHLVDQLRHQVKLVSSEAKAYSLDDNDIKDLHNMLVAGWSPLSKRELFKKIGLNSKTPRFENILEILKGAGWMTMTNLKNLNDPGQKYYTTQVGKDALAAYEPSAARPDPLP</sequence>
<dbReference type="EMBL" id="JBHRTA010000016">
    <property type="protein sequence ID" value="MFC3197115.1"/>
    <property type="molecule type" value="Genomic_DNA"/>
</dbReference>
<dbReference type="InterPro" id="IPR010982">
    <property type="entry name" value="Lambda_DNA-bd_dom_sf"/>
</dbReference>
<dbReference type="SUPFAM" id="SSF47413">
    <property type="entry name" value="lambda repressor-like DNA-binding domains"/>
    <property type="match status" value="1"/>
</dbReference>
<dbReference type="Gene3D" id="1.10.260.40">
    <property type="entry name" value="lambda repressor-like DNA-binding domains"/>
    <property type="match status" value="1"/>
</dbReference>
<comment type="caution">
    <text evidence="1">The sequence shown here is derived from an EMBL/GenBank/DDBJ whole genome shotgun (WGS) entry which is preliminary data.</text>
</comment>
<keyword evidence="2" id="KW-1185">Reference proteome</keyword>
<proteinExistence type="predicted"/>
<protein>
    <recommendedName>
        <fullName evidence="3">HTH cro/C1-type domain-containing protein</fullName>
    </recommendedName>
</protein>